<keyword evidence="1" id="KW-0732">Signal</keyword>
<dbReference type="PANTHER" id="PTHR10900">
    <property type="entry name" value="PERIOSTIN-RELATED"/>
    <property type="match status" value="1"/>
</dbReference>
<dbReference type="Gene3D" id="2.30.180.10">
    <property type="entry name" value="FAS1 domain"/>
    <property type="match status" value="1"/>
</dbReference>
<organism evidence="3 4">
    <name type="scientific">Psychrobacter arcticus (strain DSM 17307 / VKM B-2377 / 273-4)</name>
    <dbReference type="NCBI Taxonomy" id="259536"/>
    <lineage>
        <taxon>Bacteria</taxon>
        <taxon>Pseudomonadati</taxon>
        <taxon>Pseudomonadota</taxon>
        <taxon>Gammaproteobacteria</taxon>
        <taxon>Moraxellales</taxon>
        <taxon>Moraxellaceae</taxon>
        <taxon>Psychrobacter</taxon>
    </lineage>
</organism>
<evidence type="ECO:0000313" key="3">
    <source>
        <dbReference type="EMBL" id="AAZ18271.1"/>
    </source>
</evidence>
<dbReference type="FunFam" id="2.30.180.10:FF:000032">
    <property type="entry name" value="Fasciclin domain-containing protein, putative"/>
    <property type="match status" value="1"/>
</dbReference>
<feature type="chain" id="PRO_5004238889" description="FAS1 domain-containing protein" evidence="1">
    <location>
        <begin position="21"/>
        <end position="194"/>
    </location>
</feature>
<proteinExistence type="predicted"/>
<reference evidence="3 4" key="1">
    <citation type="journal article" date="2010" name="Appl. Environ. Microbiol.">
        <title>The genome sequence of Psychrobacter arcticus 273-4, a psychroactive Siberian permafrost bacterium, reveals mechanisms for adaptation to low-temperature growth.</title>
        <authorList>
            <person name="Ayala-del-Rio H.L."/>
            <person name="Chain P.S."/>
            <person name="Grzymski J.J."/>
            <person name="Ponder M.A."/>
            <person name="Ivanova N."/>
            <person name="Bergholz P.W."/>
            <person name="Di Bartolo G."/>
            <person name="Hauser L."/>
            <person name="Land M."/>
            <person name="Bakermans C."/>
            <person name="Rodrigues D."/>
            <person name="Klappenbach J."/>
            <person name="Zarka D."/>
            <person name="Larimer F."/>
            <person name="Richardson P."/>
            <person name="Murray A."/>
            <person name="Thomashow M."/>
            <person name="Tiedje J.M."/>
        </authorList>
    </citation>
    <scope>NUCLEOTIDE SEQUENCE [LARGE SCALE GENOMIC DNA]</scope>
    <source>
        <strain evidence="4">DSM 17307 / VKM B-2377 / 273-4</strain>
    </source>
</reference>
<dbReference type="RefSeq" id="WP_011279709.1">
    <property type="nucleotide sequence ID" value="NC_007204.1"/>
</dbReference>
<feature type="signal peptide" evidence="1">
    <location>
        <begin position="1"/>
        <end position="20"/>
    </location>
</feature>
<dbReference type="eggNOG" id="COG2335">
    <property type="taxonomic scope" value="Bacteria"/>
</dbReference>
<dbReference type="Pfam" id="PF02469">
    <property type="entry name" value="Fasciclin"/>
    <property type="match status" value="1"/>
</dbReference>
<dbReference type="SMART" id="SM00554">
    <property type="entry name" value="FAS1"/>
    <property type="match status" value="1"/>
</dbReference>
<sequence>MKIIKIAAIGTLAVSLAGLSACNNMMPAKSASMKAPMHSQSMHSPSMHSQSMAKMNVVQIAQSNPDFSVLVEAVVAADLAGVLSNPNANYTILAPTNAAFMQALQETGMSKAQLFANKPLLTKILSYHVINAAAPIYAKDVRPGNVTMLSTDTLMVTAQGKLMDESGRTANLLKTDITASNGVIHVIDRVLMPR</sequence>
<dbReference type="InterPro" id="IPR036378">
    <property type="entry name" value="FAS1_dom_sf"/>
</dbReference>
<dbReference type="OrthoDB" id="9800666at2"/>
<accession>Q4FUN7</accession>
<dbReference type="InterPro" id="IPR000782">
    <property type="entry name" value="FAS1_domain"/>
</dbReference>
<keyword evidence="4" id="KW-1185">Reference proteome</keyword>
<evidence type="ECO:0000256" key="1">
    <source>
        <dbReference type="SAM" id="SignalP"/>
    </source>
</evidence>
<dbReference type="STRING" id="259536.Psyc_0404"/>
<dbReference type="PANTHER" id="PTHR10900:SF77">
    <property type="entry name" value="FI19380P1"/>
    <property type="match status" value="1"/>
</dbReference>
<dbReference type="Proteomes" id="UP000000546">
    <property type="component" value="Chromosome"/>
</dbReference>
<dbReference type="KEGG" id="par:Psyc_0404"/>
<dbReference type="InterPro" id="IPR050904">
    <property type="entry name" value="Adhesion/Biosynth-related"/>
</dbReference>
<dbReference type="GO" id="GO:0005615">
    <property type="term" value="C:extracellular space"/>
    <property type="evidence" value="ECO:0007669"/>
    <property type="project" value="TreeGrafter"/>
</dbReference>
<name>Q4FUN7_PSYA2</name>
<gene>
    <name evidence="3" type="ordered locus">Psyc_0404</name>
</gene>
<dbReference type="AlphaFoldDB" id="Q4FUN7"/>
<evidence type="ECO:0000259" key="2">
    <source>
        <dbReference type="PROSITE" id="PS50213"/>
    </source>
</evidence>
<dbReference type="HOGENOM" id="CLU_031281_4_0_6"/>
<evidence type="ECO:0000313" key="4">
    <source>
        <dbReference type="Proteomes" id="UP000000546"/>
    </source>
</evidence>
<dbReference type="PROSITE" id="PS50213">
    <property type="entry name" value="FAS1"/>
    <property type="match status" value="1"/>
</dbReference>
<protein>
    <recommendedName>
        <fullName evidence="2">FAS1 domain-containing protein</fullName>
    </recommendedName>
</protein>
<dbReference type="PROSITE" id="PS51257">
    <property type="entry name" value="PROKAR_LIPOPROTEIN"/>
    <property type="match status" value="1"/>
</dbReference>
<dbReference type="EMBL" id="CP000082">
    <property type="protein sequence ID" value="AAZ18271.1"/>
    <property type="molecule type" value="Genomic_DNA"/>
</dbReference>
<feature type="domain" description="FAS1" evidence="2">
    <location>
        <begin position="54"/>
        <end position="191"/>
    </location>
</feature>
<dbReference type="SUPFAM" id="SSF82153">
    <property type="entry name" value="FAS1 domain"/>
    <property type="match status" value="1"/>
</dbReference>